<comment type="caution">
    <text evidence="7">The sequence shown here is derived from an EMBL/GenBank/DDBJ whole genome shotgun (WGS) entry which is preliminary data.</text>
</comment>
<dbReference type="InterPro" id="IPR058626">
    <property type="entry name" value="MdtA-like_b-barrel"/>
</dbReference>
<keyword evidence="8" id="KW-1185">Reference proteome</keyword>
<evidence type="ECO:0000259" key="6">
    <source>
        <dbReference type="Pfam" id="PF25989"/>
    </source>
</evidence>
<evidence type="ECO:0000256" key="2">
    <source>
        <dbReference type="SAM" id="Coils"/>
    </source>
</evidence>
<evidence type="ECO:0000259" key="4">
    <source>
        <dbReference type="Pfam" id="PF25917"/>
    </source>
</evidence>
<evidence type="ECO:0000259" key="3">
    <source>
        <dbReference type="Pfam" id="PF25876"/>
    </source>
</evidence>
<feature type="domain" description="Multidrug resistance protein MdtA-like beta-barrel" evidence="5">
    <location>
        <begin position="225"/>
        <end position="305"/>
    </location>
</feature>
<dbReference type="InterPro" id="IPR058624">
    <property type="entry name" value="MdtA-like_HH"/>
</dbReference>
<evidence type="ECO:0000313" key="8">
    <source>
        <dbReference type="Proteomes" id="UP000727907"/>
    </source>
</evidence>
<evidence type="ECO:0000259" key="5">
    <source>
        <dbReference type="Pfam" id="PF25944"/>
    </source>
</evidence>
<proteinExistence type="inferred from homology"/>
<keyword evidence="2" id="KW-0175">Coiled coil</keyword>
<dbReference type="Pfam" id="PF25989">
    <property type="entry name" value="YknX_C"/>
    <property type="match status" value="1"/>
</dbReference>
<feature type="domain" description="Multidrug resistance protein MdtA-like barrel-sandwich hybrid" evidence="4">
    <location>
        <begin position="79"/>
        <end position="209"/>
    </location>
</feature>
<dbReference type="InterPro" id="IPR058637">
    <property type="entry name" value="YknX-like_C"/>
</dbReference>
<dbReference type="RefSeq" id="WP_216960329.1">
    <property type="nucleotide sequence ID" value="NZ_JAHOPB010000001.1"/>
</dbReference>
<dbReference type="EMBL" id="JAHOPB010000001">
    <property type="protein sequence ID" value="MBU8874569.1"/>
    <property type="molecule type" value="Genomic_DNA"/>
</dbReference>
<accession>A0ABS6IJ00</accession>
<feature type="coiled-coil region" evidence="2">
    <location>
        <begin position="164"/>
        <end position="191"/>
    </location>
</feature>
<dbReference type="Proteomes" id="UP000727907">
    <property type="component" value="Unassembled WGS sequence"/>
</dbReference>
<feature type="domain" description="Multidrug resistance protein MdtA-like alpha-helical hairpin" evidence="3">
    <location>
        <begin position="120"/>
        <end position="188"/>
    </location>
</feature>
<dbReference type="Pfam" id="PF25876">
    <property type="entry name" value="HH_MFP_RND"/>
    <property type="match status" value="1"/>
</dbReference>
<sequence length="393" mass="42329">MTHWPRAPRNEIGTPLRRGLRHWAPVALAGFLALAVALPAGAQTKAADNAPPVVLVQPAELRSLAPQSEYIGRIAVFDKVELRARVKGTLGKREFADGAKVTEGQLLFTIDPAPYRITVNQKRALRDGAQAALINADAQLKRAADLLKTNNVSQVAYDQRLSEQLQAKATLDDAEAQLEDAELQLSYTRITAPIAGLVGRAAVSPGNIVGPDSGVLATIVNERQIRVLFSVSQAELLNVRRDLRAGEHLPVRLRLADGKLYPEKGKVDFIDVTVDPNTDGQMARAVFDNADELLTDGQTVRVIVEGNEPAKALVVPQPAMAIDQTGPYVYVVDGKGVVEQRRITVDFVRDGMIAVASGLKEGDRVIVRGQQRVRAGMAVEAQAAPAPAGQPKR</sequence>
<comment type="similarity">
    <text evidence="1">Belongs to the membrane fusion protein (MFP) (TC 8.A.1) family.</text>
</comment>
<dbReference type="Pfam" id="PF25944">
    <property type="entry name" value="Beta-barrel_RND"/>
    <property type="match status" value="1"/>
</dbReference>
<evidence type="ECO:0000313" key="7">
    <source>
        <dbReference type="EMBL" id="MBU8874569.1"/>
    </source>
</evidence>
<dbReference type="Pfam" id="PF25917">
    <property type="entry name" value="BSH_RND"/>
    <property type="match status" value="1"/>
</dbReference>
<dbReference type="InterPro" id="IPR006143">
    <property type="entry name" value="RND_pump_MFP"/>
</dbReference>
<dbReference type="NCBIfam" id="TIGR01730">
    <property type="entry name" value="RND_mfp"/>
    <property type="match status" value="1"/>
</dbReference>
<dbReference type="PANTHER" id="PTHR30158:SF24">
    <property type="entry name" value="HLYD FAMILY SECRETION PROTEIN"/>
    <property type="match status" value="1"/>
</dbReference>
<gene>
    <name evidence="7" type="ORF">KQ910_12415</name>
</gene>
<evidence type="ECO:0000256" key="1">
    <source>
        <dbReference type="ARBA" id="ARBA00009477"/>
    </source>
</evidence>
<dbReference type="PANTHER" id="PTHR30158">
    <property type="entry name" value="ACRA/E-RELATED COMPONENT OF DRUG EFFLUX TRANSPORTER"/>
    <property type="match status" value="1"/>
</dbReference>
<feature type="domain" description="YknX-like C-terminal permuted SH3-like" evidence="6">
    <location>
        <begin position="312"/>
        <end position="380"/>
    </location>
</feature>
<reference evidence="7 8" key="1">
    <citation type="submission" date="2021-06" db="EMBL/GenBank/DDBJ databases">
        <authorList>
            <person name="Lee D.H."/>
        </authorList>
    </citation>
    <scope>NUCLEOTIDE SEQUENCE [LARGE SCALE GENOMIC DNA]</scope>
    <source>
        <strain evidence="7 8">MMS21-HV4-11</strain>
    </source>
</reference>
<name>A0ABS6IJ00_9HYPH</name>
<organism evidence="7 8">
    <name type="scientific">Reyranella humidisoli</name>
    <dbReference type="NCBI Taxonomy" id="2849149"/>
    <lineage>
        <taxon>Bacteria</taxon>
        <taxon>Pseudomonadati</taxon>
        <taxon>Pseudomonadota</taxon>
        <taxon>Alphaproteobacteria</taxon>
        <taxon>Hyphomicrobiales</taxon>
        <taxon>Reyranellaceae</taxon>
        <taxon>Reyranella</taxon>
    </lineage>
</organism>
<dbReference type="InterPro" id="IPR058625">
    <property type="entry name" value="MdtA-like_BSH"/>
</dbReference>
<protein>
    <submittedName>
        <fullName evidence="7">Efflux RND transporter periplasmic adaptor subunit</fullName>
    </submittedName>
</protein>